<feature type="signal peptide" evidence="2">
    <location>
        <begin position="1"/>
        <end position="21"/>
    </location>
</feature>
<keyword evidence="2" id="KW-0732">Signal</keyword>
<dbReference type="EMBL" id="SMRP01000046">
    <property type="protein sequence ID" value="TDG17312.1"/>
    <property type="molecule type" value="Genomic_DNA"/>
</dbReference>
<evidence type="ECO:0000256" key="1">
    <source>
        <dbReference type="SAM" id="MobiDB-lite"/>
    </source>
</evidence>
<reference evidence="3 4" key="1">
    <citation type="submission" date="2019-03" db="EMBL/GenBank/DDBJ databases">
        <title>Paraburkholderia sp. 4M-K11, isolated from subtropical forest soil.</title>
        <authorList>
            <person name="Gao Z.-H."/>
            <person name="Qiu L.-H."/>
        </authorList>
    </citation>
    <scope>NUCLEOTIDE SEQUENCE [LARGE SCALE GENOMIC DNA]</scope>
    <source>
        <strain evidence="3 4">4M-K11</strain>
    </source>
</reference>
<evidence type="ECO:0000256" key="2">
    <source>
        <dbReference type="SAM" id="SignalP"/>
    </source>
</evidence>
<feature type="region of interest" description="Disordered" evidence="1">
    <location>
        <begin position="43"/>
        <end position="70"/>
    </location>
</feature>
<feature type="compositionally biased region" description="Polar residues" evidence="1">
    <location>
        <begin position="52"/>
        <end position="61"/>
    </location>
</feature>
<dbReference type="AlphaFoldDB" id="A0A4R5LYT2"/>
<evidence type="ECO:0000313" key="4">
    <source>
        <dbReference type="Proteomes" id="UP000295722"/>
    </source>
</evidence>
<dbReference type="Proteomes" id="UP000295722">
    <property type="component" value="Unassembled WGS sequence"/>
</dbReference>
<proteinExistence type="predicted"/>
<dbReference type="OrthoDB" id="9103147at2"/>
<comment type="caution">
    <text evidence="3">The sequence shown here is derived from an EMBL/GenBank/DDBJ whole genome shotgun (WGS) entry which is preliminary data.</text>
</comment>
<protein>
    <submittedName>
        <fullName evidence="3">Uncharacterized protein</fullName>
    </submittedName>
</protein>
<evidence type="ECO:0000313" key="3">
    <source>
        <dbReference type="EMBL" id="TDG17312.1"/>
    </source>
</evidence>
<name>A0A4R5LYT2_9BURK</name>
<keyword evidence="4" id="KW-1185">Reference proteome</keyword>
<accession>A0A4R5LYT2</accession>
<feature type="chain" id="PRO_5020646576" evidence="2">
    <location>
        <begin position="22"/>
        <end position="86"/>
    </location>
</feature>
<dbReference type="RefSeq" id="WP_133199976.1">
    <property type="nucleotide sequence ID" value="NZ_JBHUCW010000030.1"/>
</dbReference>
<sequence length="86" mass="9420">MKLVQLIVAASILIPAVSSFAQSTPVAVNEDVRSQLVQEETTYRSLDASDKQPASINNVNRNGERSRQTAEVNLGRYSLSVVRPSF</sequence>
<organism evidence="3 4">
    <name type="scientific">Paraburkholderia silviterrae</name>
    <dbReference type="NCBI Taxonomy" id="2528715"/>
    <lineage>
        <taxon>Bacteria</taxon>
        <taxon>Pseudomonadati</taxon>
        <taxon>Pseudomonadota</taxon>
        <taxon>Betaproteobacteria</taxon>
        <taxon>Burkholderiales</taxon>
        <taxon>Burkholderiaceae</taxon>
        <taxon>Paraburkholderia</taxon>
    </lineage>
</organism>
<gene>
    <name evidence="3" type="ORF">EYW47_38135</name>
</gene>